<protein>
    <submittedName>
        <fullName evidence="2">Uncharacterized protein</fullName>
    </submittedName>
</protein>
<evidence type="ECO:0000313" key="2">
    <source>
        <dbReference type="EMBL" id="MDT0266561.1"/>
    </source>
</evidence>
<evidence type="ECO:0000256" key="1">
    <source>
        <dbReference type="SAM" id="MobiDB-lite"/>
    </source>
</evidence>
<comment type="caution">
    <text evidence="2">The sequence shown here is derived from an EMBL/GenBank/DDBJ whole genome shotgun (WGS) entry which is preliminary data.</text>
</comment>
<name>A0ABU2JNI8_9ACTN</name>
<dbReference type="Proteomes" id="UP001183410">
    <property type="component" value="Unassembled WGS sequence"/>
</dbReference>
<gene>
    <name evidence="2" type="ORF">RM844_09660</name>
</gene>
<feature type="region of interest" description="Disordered" evidence="1">
    <location>
        <begin position="80"/>
        <end position="143"/>
    </location>
</feature>
<sequence length="143" mass="15547">MNLLHTLQNIWTAARTAAAAADDIPGMLRHATAWCDALAADPHEREPAPDPTARRGQLAEAIRQVAIRITVNDAEEADLQDHARAARTARRQARAAQTEQARHAAKVAREVFTNVRHPNNPSPQPPDFPDPPPVTGTRPPTTA</sequence>
<accession>A0ABU2JNI8</accession>
<proteinExistence type="predicted"/>
<feature type="compositionally biased region" description="Pro residues" evidence="1">
    <location>
        <begin position="120"/>
        <end position="134"/>
    </location>
</feature>
<keyword evidence="3" id="KW-1185">Reference proteome</keyword>
<dbReference type="EMBL" id="JAVREO010000005">
    <property type="protein sequence ID" value="MDT0266561.1"/>
    <property type="molecule type" value="Genomic_DNA"/>
</dbReference>
<reference evidence="3" key="1">
    <citation type="submission" date="2023-07" db="EMBL/GenBank/DDBJ databases">
        <title>30 novel species of actinomycetes from the DSMZ collection.</title>
        <authorList>
            <person name="Nouioui I."/>
        </authorList>
    </citation>
    <scope>NUCLEOTIDE SEQUENCE [LARGE SCALE GENOMIC DNA]</scope>
    <source>
        <strain evidence="3">DSM 44915</strain>
    </source>
</reference>
<organism evidence="2 3">
    <name type="scientific">Streptomyces chisholmiae</name>
    <dbReference type="NCBI Taxonomy" id="3075540"/>
    <lineage>
        <taxon>Bacteria</taxon>
        <taxon>Bacillati</taxon>
        <taxon>Actinomycetota</taxon>
        <taxon>Actinomycetes</taxon>
        <taxon>Kitasatosporales</taxon>
        <taxon>Streptomycetaceae</taxon>
        <taxon>Streptomyces</taxon>
    </lineage>
</organism>
<evidence type="ECO:0000313" key="3">
    <source>
        <dbReference type="Proteomes" id="UP001183410"/>
    </source>
</evidence>